<gene>
    <name evidence="1" type="ORF">S01H1_20154</name>
</gene>
<comment type="caution">
    <text evidence="1">The sequence shown here is derived from an EMBL/GenBank/DDBJ whole genome shotgun (WGS) entry which is preliminary data.</text>
</comment>
<sequence>MISKDLLREIAVKCELETIGNLLLTCKDFNTKIDNKFFWINK</sequence>
<name>X0VEA6_9ZZZZ</name>
<protein>
    <recommendedName>
        <fullName evidence="2">F-box domain-containing protein</fullName>
    </recommendedName>
</protein>
<reference evidence="1" key="1">
    <citation type="journal article" date="2014" name="Front. Microbiol.">
        <title>High frequency of phylogenetically diverse reductive dehalogenase-homologous genes in deep subseafloor sedimentary metagenomes.</title>
        <authorList>
            <person name="Kawai M."/>
            <person name="Futagami T."/>
            <person name="Toyoda A."/>
            <person name="Takaki Y."/>
            <person name="Nishi S."/>
            <person name="Hori S."/>
            <person name="Arai W."/>
            <person name="Tsubouchi T."/>
            <person name="Morono Y."/>
            <person name="Uchiyama I."/>
            <person name="Ito T."/>
            <person name="Fujiyama A."/>
            <person name="Inagaki F."/>
            <person name="Takami H."/>
        </authorList>
    </citation>
    <scope>NUCLEOTIDE SEQUENCE</scope>
    <source>
        <strain evidence="1">Expedition CK06-06</strain>
    </source>
</reference>
<organism evidence="1">
    <name type="scientific">marine sediment metagenome</name>
    <dbReference type="NCBI Taxonomy" id="412755"/>
    <lineage>
        <taxon>unclassified sequences</taxon>
        <taxon>metagenomes</taxon>
        <taxon>ecological metagenomes</taxon>
    </lineage>
</organism>
<dbReference type="AlphaFoldDB" id="X0VEA6"/>
<evidence type="ECO:0008006" key="2">
    <source>
        <dbReference type="Google" id="ProtNLM"/>
    </source>
</evidence>
<feature type="non-terminal residue" evidence="1">
    <location>
        <position position="42"/>
    </location>
</feature>
<accession>X0VEA6</accession>
<evidence type="ECO:0000313" key="1">
    <source>
        <dbReference type="EMBL" id="GAF98885.1"/>
    </source>
</evidence>
<dbReference type="EMBL" id="BARS01010986">
    <property type="protein sequence ID" value="GAF98885.1"/>
    <property type="molecule type" value="Genomic_DNA"/>
</dbReference>
<proteinExistence type="predicted"/>